<proteinExistence type="inferred from homology"/>
<sequence length="298" mass="33732">MKMNQKRFKKIVKLVAAPIVLSAFLVGCSDGGDSRTVATVNKEKITEGELNKLLQSQYGSTALDSLITNKIVELEAKKLDIKVSDKEIAEEYKTYTESYGGEEALLKSLESYNMTKKDVEKDIKNYLLTLKVMEDYIDVTDEDVKAYYEENKESFNTEEQVQASHILVEDEATANEVIKKLNAGEDFGELAHEYSTDTVSAENGGELGYFSKGQMVEEFENAAFAMKVGEVSKTPVKTEHGYHIIKVTDKKAAVKANFESAKEEARKKLVEERVNEQYQAWVEEKMKEYDIKTTLFEK</sequence>
<evidence type="ECO:0000256" key="4">
    <source>
        <dbReference type="ARBA" id="ARBA00022475"/>
    </source>
</evidence>
<evidence type="ECO:0000259" key="13">
    <source>
        <dbReference type="PROSITE" id="PS50198"/>
    </source>
</evidence>
<dbReference type="PANTHER" id="PTHR47245">
    <property type="entry name" value="PEPTIDYLPROLYL ISOMERASE"/>
    <property type="match status" value="1"/>
</dbReference>
<dbReference type="Gene3D" id="3.10.50.40">
    <property type="match status" value="1"/>
</dbReference>
<dbReference type="PANTHER" id="PTHR47245:SF1">
    <property type="entry name" value="FOLDASE PROTEIN PRSA"/>
    <property type="match status" value="1"/>
</dbReference>
<evidence type="ECO:0000256" key="9">
    <source>
        <dbReference type="ARBA" id="ARBA00023235"/>
    </source>
</evidence>
<dbReference type="Gene3D" id="1.10.4030.10">
    <property type="entry name" value="Porin chaperone SurA, peptide-binding domain"/>
    <property type="match status" value="1"/>
</dbReference>
<dbReference type="InterPro" id="IPR046357">
    <property type="entry name" value="PPIase_dom_sf"/>
</dbReference>
<keyword evidence="8 11" id="KW-0564">Palmitate</keyword>
<dbReference type="eggNOG" id="COG0760">
    <property type="taxonomic scope" value="Bacteria"/>
</dbReference>
<dbReference type="SUPFAM" id="SSF109998">
    <property type="entry name" value="Triger factor/SurA peptide-binding domain-like"/>
    <property type="match status" value="1"/>
</dbReference>
<comment type="subcellular location">
    <subcellularLocation>
        <location evidence="2 11">Cell membrane</location>
        <topology evidence="2 11">Lipid-anchor</topology>
    </subcellularLocation>
</comment>
<dbReference type="Proteomes" id="UP000030437">
    <property type="component" value="Unassembled WGS sequence"/>
</dbReference>
<keyword evidence="5 11" id="KW-0732">Signal</keyword>
<dbReference type="Pfam" id="PF13616">
    <property type="entry name" value="Rotamase_3"/>
    <property type="match status" value="1"/>
</dbReference>
<evidence type="ECO:0000256" key="3">
    <source>
        <dbReference type="ARBA" id="ARBA00006071"/>
    </source>
</evidence>
<dbReference type="InterPro" id="IPR023059">
    <property type="entry name" value="Foldase_PrsA"/>
</dbReference>
<organism evidence="14 15">
    <name type="scientific">Lysinibacillus odysseyi 34hs-1 = NBRC 100172</name>
    <dbReference type="NCBI Taxonomy" id="1220589"/>
    <lineage>
        <taxon>Bacteria</taxon>
        <taxon>Bacillati</taxon>
        <taxon>Bacillota</taxon>
        <taxon>Bacilli</taxon>
        <taxon>Bacillales</taxon>
        <taxon>Bacillaceae</taxon>
        <taxon>Lysinibacillus</taxon>
    </lineage>
</organism>
<comment type="catalytic activity">
    <reaction evidence="1 11">
        <text>[protein]-peptidylproline (omega=180) = [protein]-peptidylproline (omega=0)</text>
        <dbReference type="Rhea" id="RHEA:16237"/>
        <dbReference type="Rhea" id="RHEA-COMP:10747"/>
        <dbReference type="Rhea" id="RHEA-COMP:10748"/>
        <dbReference type="ChEBI" id="CHEBI:83833"/>
        <dbReference type="ChEBI" id="CHEBI:83834"/>
        <dbReference type="EC" id="5.2.1.8"/>
    </reaction>
</comment>
<feature type="chain" id="PRO_5038989837" description="Foldase protein PrsA" evidence="12">
    <location>
        <begin position="29"/>
        <end position="298"/>
    </location>
</feature>
<dbReference type="InterPro" id="IPR023058">
    <property type="entry name" value="PPIase_PpiC_CS"/>
</dbReference>
<gene>
    <name evidence="11" type="primary">prsA</name>
    <name evidence="14" type="ORF">CD32_20995</name>
</gene>
<evidence type="ECO:0000256" key="5">
    <source>
        <dbReference type="ARBA" id="ARBA00022729"/>
    </source>
</evidence>
<evidence type="ECO:0000313" key="15">
    <source>
        <dbReference type="Proteomes" id="UP000030437"/>
    </source>
</evidence>
<evidence type="ECO:0000256" key="11">
    <source>
        <dbReference type="HAMAP-Rule" id="MF_01145"/>
    </source>
</evidence>
<reference evidence="14 15" key="1">
    <citation type="submission" date="2014-02" db="EMBL/GenBank/DDBJ databases">
        <title>Draft genome sequence of Lysinibacillus odysseyi NBRC 100172.</title>
        <authorList>
            <person name="Zhang F."/>
            <person name="Wang G."/>
            <person name="Zhang L."/>
        </authorList>
    </citation>
    <scope>NUCLEOTIDE SEQUENCE [LARGE SCALE GENOMIC DNA]</scope>
    <source>
        <strain evidence="14 15">NBRC 100172</strain>
    </source>
</reference>
<dbReference type="Pfam" id="PF13624">
    <property type="entry name" value="SurA_N_3"/>
    <property type="match status" value="1"/>
</dbReference>
<dbReference type="AlphaFoldDB" id="A0A0A3J452"/>
<keyword evidence="4 11" id="KW-1003">Cell membrane</keyword>
<evidence type="ECO:0000313" key="14">
    <source>
        <dbReference type="EMBL" id="KGR81807.1"/>
    </source>
</evidence>
<dbReference type="PROSITE" id="PS01096">
    <property type="entry name" value="PPIC_PPIASE_1"/>
    <property type="match status" value="1"/>
</dbReference>
<evidence type="ECO:0000256" key="2">
    <source>
        <dbReference type="ARBA" id="ARBA00004193"/>
    </source>
</evidence>
<evidence type="ECO:0000256" key="10">
    <source>
        <dbReference type="ARBA" id="ARBA00023288"/>
    </source>
</evidence>
<dbReference type="HAMAP" id="MF_01145">
    <property type="entry name" value="Foldase_PrsA"/>
    <property type="match status" value="1"/>
</dbReference>
<dbReference type="EC" id="5.2.1.8" evidence="11"/>
<comment type="similarity">
    <text evidence="3 11">Belongs to the PrsA family.</text>
</comment>
<evidence type="ECO:0000256" key="6">
    <source>
        <dbReference type="ARBA" id="ARBA00023110"/>
    </source>
</evidence>
<name>A0A0A3J452_9BACI</name>
<keyword evidence="6 11" id="KW-0697">Rotamase</keyword>
<keyword evidence="15" id="KW-1185">Reference proteome</keyword>
<dbReference type="GO" id="GO:0005886">
    <property type="term" value="C:plasma membrane"/>
    <property type="evidence" value="ECO:0007669"/>
    <property type="project" value="UniProtKB-SubCell"/>
</dbReference>
<dbReference type="InterPro" id="IPR050245">
    <property type="entry name" value="PrsA_foldase"/>
</dbReference>
<dbReference type="InterPro" id="IPR027304">
    <property type="entry name" value="Trigger_fact/SurA_dom_sf"/>
</dbReference>
<dbReference type="EMBL" id="JPVP01000060">
    <property type="protein sequence ID" value="KGR81807.1"/>
    <property type="molecule type" value="Genomic_DNA"/>
</dbReference>
<feature type="domain" description="PpiC" evidence="13">
    <location>
        <begin position="158"/>
        <end position="249"/>
    </location>
</feature>
<evidence type="ECO:0000256" key="1">
    <source>
        <dbReference type="ARBA" id="ARBA00000971"/>
    </source>
</evidence>
<keyword evidence="9 11" id="KW-0413">Isomerase</keyword>
<keyword evidence="10 11" id="KW-0449">Lipoprotein</keyword>
<dbReference type="PROSITE" id="PS51257">
    <property type="entry name" value="PROKAR_LIPOPROTEIN"/>
    <property type="match status" value="1"/>
</dbReference>
<accession>A0A0A3J452</accession>
<comment type="caution">
    <text evidence="14">The sequence shown here is derived from an EMBL/GenBank/DDBJ whole genome shotgun (WGS) entry which is preliminary data.</text>
</comment>
<evidence type="ECO:0000256" key="12">
    <source>
        <dbReference type="SAM" id="SignalP"/>
    </source>
</evidence>
<comment type="function">
    <text evidence="11">Plays a major role in protein secretion by helping the post-translocational extracellular folding of several secreted proteins.</text>
</comment>
<dbReference type="InterPro" id="IPR000297">
    <property type="entry name" value="PPIase_PpiC"/>
</dbReference>
<protein>
    <recommendedName>
        <fullName evidence="11">Foldase protein PrsA</fullName>
        <ecNumber evidence="11">5.2.1.8</ecNumber>
    </recommendedName>
</protein>
<dbReference type="GO" id="GO:0006457">
    <property type="term" value="P:protein folding"/>
    <property type="evidence" value="ECO:0007669"/>
    <property type="project" value="UniProtKB-UniRule"/>
</dbReference>
<dbReference type="SUPFAM" id="SSF54534">
    <property type="entry name" value="FKBP-like"/>
    <property type="match status" value="1"/>
</dbReference>
<evidence type="ECO:0000256" key="8">
    <source>
        <dbReference type="ARBA" id="ARBA00023139"/>
    </source>
</evidence>
<evidence type="ECO:0000256" key="7">
    <source>
        <dbReference type="ARBA" id="ARBA00023136"/>
    </source>
</evidence>
<keyword evidence="7 11" id="KW-0472">Membrane</keyword>
<dbReference type="STRING" id="1220589.CD32_20995"/>
<feature type="signal peptide" evidence="12">
    <location>
        <begin position="1"/>
        <end position="28"/>
    </location>
</feature>
<dbReference type="PROSITE" id="PS50198">
    <property type="entry name" value="PPIC_PPIASE_2"/>
    <property type="match status" value="1"/>
</dbReference>
<dbReference type="GO" id="GO:0003755">
    <property type="term" value="F:peptidyl-prolyl cis-trans isomerase activity"/>
    <property type="evidence" value="ECO:0007669"/>
    <property type="project" value="UniProtKB-UniRule"/>
</dbReference>